<organism evidence="8 9">
    <name type="scientific">Rhamnusium bicolor</name>
    <dbReference type="NCBI Taxonomy" id="1586634"/>
    <lineage>
        <taxon>Eukaryota</taxon>
        <taxon>Metazoa</taxon>
        <taxon>Ecdysozoa</taxon>
        <taxon>Arthropoda</taxon>
        <taxon>Hexapoda</taxon>
        <taxon>Insecta</taxon>
        <taxon>Pterygota</taxon>
        <taxon>Neoptera</taxon>
        <taxon>Endopterygota</taxon>
        <taxon>Coleoptera</taxon>
        <taxon>Polyphaga</taxon>
        <taxon>Cucujiformia</taxon>
        <taxon>Chrysomeloidea</taxon>
        <taxon>Cerambycidae</taxon>
        <taxon>Lepturinae</taxon>
        <taxon>Rhagiini</taxon>
        <taxon>Rhamnusium</taxon>
    </lineage>
</organism>
<protein>
    <recommendedName>
        <fullName evidence="7">THAP-type domain-containing protein</fullName>
    </recommendedName>
</protein>
<name>A0AAV8WKV4_9CUCU</name>
<evidence type="ECO:0000313" key="9">
    <source>
        <dbReference type="Proteomes" id="UP001162156"/>
    </source>
</evidence>
<evidence type="ECO:0000256" key="6">
    <source>
        <dbReference type="SAM" id="MobiDB-lite"/>
    </source>
</evidence>
<keyword evidence="3" id="KW-0862">Zinc</keyword>
<evidence type="ECO:0000256" key="4">
    <source>
        <dbReference type="ARBA" id="ARBA00023125"/>
    </source>
</evidence>
<dbReference type="SMART" id="SM00980">
    <property type="entry name" value="THAP"/>
    <property type="match status" value="1"/>
</dbReference>
<dbReference type="EMBL" id="JANEYF010005719">
    <property type="protein sequence ID" value="KAJ8927094.1"/>
    <property type="molecule type" value="Genomic_DNA"/>
</dbReference>
<accession>A0AAV8WKV4</accession>
<dbReference type="SUPFAM" id="SSF57716">
    <property type="entry name" value="Glucocorticoid receptor-like (DNA-binding domain)"/>
    <property type="match status" value="1"/>
</dbReference>
<keyword evidence="1" id="KW-0479">Metal-binding</keyword>
<proteinExistence type="predicted"/>
<dbReference type="Proteomes" id="UP001162156">
    <property type="component" value="Unassembled WGS sequence"/>
</dbReference>
<dbReference type="GO" id="GO:0008270">
    <property type="term" value="F:zinc ion binding"/>
    <property type="evidence" value="ECO:0007669"/>
    <property type="project" value="UniProtKB-KW"/>
</dbReference>
<dbReference type="InterPro" id="IPR006612">
    <property type="entry name" value="THAP_Znf"/>
</dbReference>
<keyword evidence="9" id="KW-1185">Reference proteome</keyword>
<evidence type="ECO:0000256" key="3">
    <source>
        <dbReference type="ARBA" id="ARBA00022833"/>
    </source>
</evidence>
<feature type="compositionally biased region" description="Basic and acidic residues" evidence="6">
    <location>
        <begin position="96"/>
        <end position="112"/>
    </location>
</feature>
<keyword evidence="2 5" id="KW-0863">Zinc-finger</keyword>
<evidence type="ECO:0000256" key="2">
    <source>
        <dbReference type="ARBA" id="ARBA00022771"/>
    </source>
</evidence>
<dbReference type="Pfam" id="PF05485">
    <property type="entry name" value="THAP"/>
    <property type="match status" value="1"/>
</dbReference>
<comment type="caution">
    <text evidence="8">The sequence shown here is derived from an EMBL/GenBank/DDBJ whole genome shotgun (WGS) entry which is preliminary data.</text>
</comment>
<evidence type="ECO:0000259" key="7">
    <source>
        <dbReference type="PROSITE" id="PS50950"/>
    </source>
</evidence>
<dbReference type="PROSITE" id="PS50950">
    <property type="entry name" value="ZF_THAP"/>
    <property type="match status" value="1"/>
</dbReference>
<dbReference type="GO" id="GO:0003677">
    <property type="term" value="F:DNA binding"/>
    <property type="evidence" value="ECO:0007669"/>
    <property type="project" value="UniProtKB-UniRule"/>
</dbReference>
<reference evidence="8" key="1">
    <citation type="journal article" date="2023" name="Insect Mol. Biol.">
        <title>Genome sequencing provides insights into the evolution of gene families encoding plant cell wall-degrading enzymes in longhorned beetles.</title>
        <authorList>
            <person name="Shin N.R."/>
            <person name="Okamura Y."/>
            <person name="Kirsch R."/>
            <person name="Pauchet Y."/>
        </authorList>
    </citation>
    <scope>NUCLEOTIDE SEQUENCE</scope>
    <source>
        <strain evidence="8">RBIC_L_NR</strain>
    </source>
</reference>
<feature type="compositionally biased region" description="Low complexity" evidence="6">
    <location>
        <begin position="122"/>
        <end position="136"/>
    </location>
</feature>
<evidence type="ECO:0000313" key="8">
    <source>
        <dbReference type="EMBL" id="KAJ8927094.1"/>
    </source>
</evidence>
<sequence length="532" mass="61608">MPTKCSIRGCDTFYARGKPFFNLPTEVKYKYAWDKAQLAKKRRKLWLEAMGLLDDEPSKMIRICSKHFLSGKPAALENTTDIDWVPSFSMNLLHSPAKEQQKRQIEEQDKKKQNLNKHTSSHHSTSSHRPTSSHRSTSSHHSDSHRSTSSHRHTSSKRSGSSRKNTKYNGRKSELKKLNCKVLLDGTLRSTTFNGTNGSGLAIFQKYGSFTSDNVTLKEAAINNTVLRIHLFREDLNDLKRRYKLVQDLNSNKRKREIQQVSSFGRQLKKKRYLYDYDRTLSSSSAEIRNYRQSPNVDSDSEESENNSFVNISKAAIAQMKIKSEIEGKRHSRIEVKPATVRYSFENNKTLNRAIKKNDRDKIKVKFFPRTSTPMRSIINGTITKVKPDESLQLHREILFVKQYKNAHPSQKPDQKYYLRFPYHRYHDDGRLSYAFQKLVTDVKHMKLPAPSWKIKVIIRQGKISAITFTNKLELERCISFSVNSDRYRITIDNRPALLLGSPDSVNNARELEILLDIVQNIDSGNPMIFYK</sequence>
<keyword evidence="4 5" id="KW-0238">DNA-binding</keyword>
<evidence type="ECO:0000256" key="5">
    <source>
        <dbReference type="PROSITE-ProRule" id="PRU00309"/>
    </source>
</evidence>
<dbReference type="AlphaFoldDB" id="A0AAV8WKV4"/>
<evidence type="ECO:0000256" key="1">
    <source>
        <dbReference type="ARBA" id="ARBA00022723"/>
    </source>
</evidence>
<feature type="domain" description="THAP-type" evidence="7">
    <location>
        <begin position="1"/>
        <end position="89"/>
    </location>
</feature>
<feature type="compositionally biased region" description="Basic residues" evidence="6">
    <location>
        <begin position="148"/>
        <end position="170"/>
    </location>
</feature>
<feature type="region of interest" description="Disordered" evidence="6">
    <location>
        <begin position="96"/>
        <end position="173"/>
    </location>
</feature>
<gene>
    <name evidence="8" type="ORF">NQ314_020366</name>
</gene>